<dbReference type="PATRIC" id="fig|106592.7.peg.2610"/>
<dbReference type="InterPro" id="IPR000524">
    <property type="entry name" value="Tscrpt_reg_HTH_GntR"/>
</dbReference>
<dbReference type="InterPro" id="IPR036388">
    <property type="entry name" value="WH-like_DNA-bd_sf"/>
</dbReference>
<protein>
    <submittedName>
        <fullName evidence="5">Transcriptional regulator</fullName>
    </submittedName>
</protein>
<dbReference type="SMART" id="SM00895">
    <property type="entry name" value="FCD"/>
    <property type="match status" value="1"/>
</dbReference>
<dbReference type="PANTHER" id="PTHR43537:SF45">
    <property type="entry name" value="GNTR FAMILY REGULATORY PROTEIN"/>
    <property type="match status" value="1"/>
</dbReference>
<dbReference type="InterPro" id="IPR008920">
    <property type="entry name" value="TF_FadR/GntR_C"/>
</dbReference>
<keyword evidence="3" id="KW-0804">Transcription</keyword>
<dbReference type="AlphaFoldDB" id="A0A0L8C3E6"/>
<dbReference type="Pfam" id="PF00392">
    <property type="entry name" value="GntR"/>
    <property type="match status" value="1"/>
</dbReference>
<dbReference type="SMART" id="SM00345">
    <property type="entry name" value="HTH_GNTR"/>
    <property type="match status" value="1"/>
</dbReference>
<evidence type="ECO:0000313" key="5">
    <source>
        <dbReference type="EMBL" id="KOF21415.1"/>
    </source>
</evidence>
<keyword evidence="1" id="KW-0805">Transcription regulation</keyword>
<dbReference type="Proteomes" id="UP000037425">
    <property type="component" value="Unassembled WGS sequence"/>
</dbReference>
<evidence type="ECO:0000259" key="4">
    <source>
        <dbReference type="PROSITE" id="PS50949"/>
    </source>
</evidence>
<proteinExistence type="predicted"/>
<dbReference type="SUPFAM" id="SSF48008">
    <property type="entry name" value="GntR ligand-binding domain-like"/>
    <property type="match status" value="1"/>
</dbReference>
<evidence type="ECO:0000313" key="6">
    <source>
        <dbReference type="Proteomes" id="UP000037425"/>
    </source>
</evidence>
<reference evidence="6" key="1">
    <citation type="submission" date="2015-07" db="EMBL/GenBank/DDBJ databases">
        <title>Whole genome sequence of an Ensifer adhaerens strain isolated from a cave pool in the Wind Cave National Park.</title>
        <authorList>
            <person name="Eng W.W.H."/>
            <person name="Gan H.M."/>
            <person name="Barton H.A."/>
            <person name="Savka M.A."/>
        </authorList>
    </citation>
    <scope>NUCLEOTIDE SEQUENCE [LARGE SCALE GENOMIC DNA]</scope>
    <source>
        <strain evidence="6">SD006</strain>
    </source>
</reference>
<sequence>MSMTEMQDVSETAAKERDVTDLVLEDILTGVLPAGTWLKQIDLEKRYDCTRPEVRRALDRLSQKRLVEHVPNRGYHVYLPDGRRAQEVSDIRVILETAVADLMVERATPESIAKLRQLARHFDQMTMVGTVLEHYEANLAFHRELLLLSGNHELVDLVSEIRQRTSSAPVSQWRTRARVERSAREHHMMVDALEARDVAGLKRLIEAHIRQTGDAAPAEGVARQA</sequence>
<comment type="caution">
    <text evidence="5">The sequence shown here is derived from an EMBL/GenBank/DDBJ whole genome shotgun (WGS) entry which is preliminary data.</text>
</comment>
<organism evidence="5 6">
    <name type="scientific">Ensifer adhaerens</name>
    <name type="common">Sinorhizobium morelense</name>
    <dbReference type="NCBI Taxonomy" id="106592"/>
    <lineage>
        <taxon>Bacteria</taxon>
        <taxon>Pseudomonadati</taxon>
        <taxon>Pseudomonadota</taxon>
        <taxon>Alphaproteobacteria</taxon>
        <taxon>Hyphomicrobiales</taxon>
        <taxon>Rhizobiaceae</taxon>
        <taxon>Sinorhizobium/Ensifer group</taxon>
        <taxon>Ensifer</taxon>
    </lineage>
</organism>
<dbReference type="Gene3D" id="1.20.120.530">
    <property type="entry name" value="GntR ligand-binding domain-like"/>
    <property type="match status" value="1"/>
</dbReference>
<dbReference type="GO" id="GO:0003677">
    <property type="term" value="F:DNA binding"/>
    <property type="evidence" value="ECO:0007669"/>
    <property type="project" value="UniProtKB-KW"/>
</dbReference>
<dbReference type="Gene3D" id="1.10.10.10">
    <property type="entry name" value="Winged helix-like DNA-binding domain superfamily/Winged helix DNA-binding domain"/>
    <property type="match status" value="1"/>
</dbReference>
<dbReference type="Pfam" id="PF07729">
    <property type="entry name" value="FCD"/>
    <property type="match status" value="1"/>
</dbReference>
<dbReference type="PROSITE" id="PS50949">
    <property type="entry name" value="HTH_GNTR"/>
    <property type="match status" value="1"/>
</dbReference>
<dbReference type="PANTHER" id="PTHR43537">
    <property type="entry name" value="TRANSCRIPTIONAL REGULATOR, GNTR FAMILY"/>
    <property type="match status" value="1"/>
</dbReference>
<feature type="domain" description="HTH gntR-type" evidence="4">
    <location>
        <begin position="13"/>
        <end position="80"/>
    </location>
</feature>
<dbReference type="OrthoDB" id="6087511at2"/>
<evidence type="ECO:0000256" key="1">
    <source>
        <dbReference type="ARBA" id="ARBA00023015"/>
    </source>
</evidence>
<dbReference type="GO" id="GO:0003700">
    <property type="term" value="F:DNA-binding transcription factor activity"/>
    <property type="evidence" value="ECO:0007669"/>
    <property type="project" value="InterPro"/>
</dbReference>
<dbReference type="RefSeq" id="WP_053248356.1">
    <property type="nucleotide sequence ID" value="NZ_LGAP01000002.1"/>
</dbReference>
<keyword evidence="2" id="KW-0238">DNA-binding</keyword>
<dbReference type="EMBL" id="LGAP01000002">
    <property type="protein sequence ID" value="KOF21415.1"/>
    <property type="molecule type" value="Genomic_DNA"/>
</dbReference>
<gene>
    <name evidence="5" type="ORF">AC244_04925</name>
</gene>
<dbReference type="InterPro" id="IPR011711">
    <property type="entry name" value="GntR_C"/>
</dbReference>
<dbReference type="InterPro" id="IPR036390">
    <property type="entry name" value="WH_DNA-bd_sf"/>
</dbReference>
<accession>A0A0L8C3E6</accession>
<dbReference type="SUPFAM" id="SSF46785">
    <property type="entry name" value="Winged helix' DNA-binding domain"/>
    <property type="match status" value="1"/>
</dbReference>
<name>A0A0L8C3E6_ENSAD</name>
<evidence type="ECO:0000256" key="3">
    <source>
        <dbReference type="ARBA" id="ARBA00023163"/>
    </source>
</evidence>
<evidence type="ECO:0000256" key="2">
    <source>
        <dbReference type="ARBA" id="ARBA00023125"/>
    </source>
</evidence>